<protein>
    <submittedName>
        <fullName evidence="6">Amino acid adenylation domain-containing protein</fullName>
    </submittedName>
</protein>
<dbReference type="CDD" id="cd19531">
    <property type="entry name" value="LCL_NRPS-like"/>
    <property type="match status" value="1"/>
</dbReference>
<dbReference type="Gene3D" id="3.30.300.30">
    <property type="match status" value="2"/>
</dbReference>
<dbReference type="Gene3D" id="3.30.559.10">
    <property type="entry name" value="Chloramphenicol acetyltransferase-like domain"/>
    <property type="match status" value="1"/>
</dbReference>
<dbReference type="RefSeq" id="WP_344042462.1">
    <property type="nucleotide sequence ID" value="NZ_BAAAKE010000034.1"/>
</dbReference>
<accession>A0ABV9YBB9</accession>
<dbReference type="SUPFAM" id="SSF47336">
    <property type="entry name" value="ACP-like"/>
    <property type="match status" value="2"/>
</dbReference>
<dbReference type="InterPro" id="IPR009081">
    <property type="entry name" value="PP-bd_ACP"/>
</dbReference>
<dbReference type="Gene3D" id="3.40.50.980">
    <property type="match status" value="4"/>
</dbReference>
<dbReference type="InterPro" id="IPR045851">
    <property type="entry name" value="AMP-bd_C_sf"/>
</dbReference>
<dbReference type="SMART" id="SM00823">
    <property type="entry name" value="PKS_PP"/>
    <property type="match status" value="2"/>
</dbReference>
<dbReference type="PANTHER" id="PTHR45527">
    <property type="entry name" value="NONRIBOSOMAL PEPTIDE SYNTHETASE"/>
    <property type="match status" value="1"/>
</dbReference>
<feature type="region of interest" description="Disordered" evidence="4">
    <location>
        <begin position="112"/>
        <end position="139"/>
    </location>
</feature>
<dbReference type="EMBL" id="JBHSJB010000050">
    <property type="protein sequence ID" value="MFC5059911.1"/>
    <property type="molecule type" value="Genomic_DNA"/>
</dbReference>
<evidence type="ECO:0000256" key="4">
    <source>
        <dbReference type="SAM" id="MobiDB-lite"/>
    </source>
</evidence>
<dbReference type="Gene3D" id="1.10.1200.10">
    <property type="entry name" value="ACP-like"/>
    <property type="match status" value="2"/>
</dbReference>
<dbReference type="PROSITE" id="PS00012">
    <property type="entry name" value="PHOSPHOPANTETHEINE"/>
    <property type="match status" value="2"/>
</dbReference>
<dbReference type="InterPro" id="IPR010071">
    <property type="entry name" value="AA_adenyl_dom"/>
</dbReference>
<evidence type="ECO:0000256" key="3">
    <source>
        <dbReference type="ARBA" id="ARBA00022553"/>
    </source>
</evidence>
<feature type="domain" description="Carrier" evidence="5">
    <location>
        <begin position="1556"/>
        <end position="1630"/>
    </location>
</feature>
<comment type="caution">
    <text evidence="6">The sequence shown here is derived from an EMBL/GenBank/DDBJ whole genome shotgun (WGS) entry which is preliminary data.</text>
</comment>
<feature type="domain" description="Carrier" evidence="5">
    <location>
        <begin position="506"/>
        <end position="584"/>
    </location>
</feature>
<dbReference type="Gene3D" id="3.30.559.30">
    <property type="entry name" value="Nonribosomal peptide synthetase, condensation domain"/>
    <property type="match status" value="1"/>
</dbReference>
<dbReference type="SUPFAM" id="SSF52777">
    <property type="entry name" value="CoA-dependent acyltransferases"/>
    <property type="match status" value="2"/>
</dbReference>
<dbReference type="InterPro" id="IPR020845">
    <property type="entry name" value="AMP-binding_CS"/>
</dbReference>
<keyword evidence="3" id="KW-0597">Phosphoprotein</keyword>
<dbReference type="PROSITE" id="PS00455">
    <property type="entry name" value="AMP_BINDING"/>
    <property type="match status" value="2"/>
</dbReference>
<evidence type="ECO:0000259" key="5">
    <source>
        <dbReference type="PROSITE" id="PS50075"/>
    </source>
</evidence>
<dbReference type="PANTHER" id="PTHR45527:SF1">
    <property type="entry name" value="FATTY ACID SYNTHASE"/>
    <property type="match status" value="1"/>
</dbReference>
<comment type="cofactor">
    <cofactor evidence="1">
        <name>pantetheine 4'-phosphate</name>
        <dbReference type="ChEBI" id="CHEBI:47942"/>
    </cofactor>
</comment>
<keyword evidence="7" id="KW-1185">Reference proteome</keyword>
<dbReference type="Pfam" id="PF00501">
    <property type="entry name" value="AMP-binding"/>
    <property type="match status" value="2"/>
</dbReference>
<dbReference type="PROSITE" id="PS50075">
    <property type="entry name" value="CARRIER"/>
    <property type="match status" value="2"/>
</dbReference>
<dbReference type="Proteomes" id="UP001595833">
    <property type="component" value="Unassembled WGS sequence"/>
</dbReference>
<evidence type="ECO:0000256" key="2">
    <source>
        <dbReference type="ARBA" id="ARBA00022450"/>
    </source>
</evidence>
<organism evidence="6 7">
    <name type="scientific">Saccharothrix xinjiangensis</name>
    <dbReference type="NCBI Taxonomy" id="204798"/>
    <lineage>
        <taxon>Bacteria</taxon>
        <taxon>Bacillati</taxon>
        <taxon>Actinomycetota</taxon>
        <taxon>Actinomycetes</taxon>
        <taxon>Pseudonocardiales</taxon>
        <taxon>Pseudonocardiaceae</taxon>
        <taxon>Saccharothrix</taxon>
    </lineage>
</organism>
<evidence type="ECO:0000313" key="7">
    <source>
        <dbReference type="Proteomes" id="UP001595833"/>
    </source>
</evidence>
<dbReference type="Gene3D" id="2.30.38.10">
    <property type="entry name" value="Luciferase, Domain 3"/>
    <property type="match status" value="2"/>
</dbReference>
<sequence length="1652" mass="173392">MSGVSTAFTSTPELVSRQAARTPDAVAVAGARALTYRELDRRANSLSHRLIAAGAGPDRPVAVCLPRSPDLVVGLLAAWKAGAPYVPLDPDHPRARTEALVAGCGAPVVLTDDPRRWTGGDTGVEPVSPDAGSGGPTTAPEVEVTAAHAAYVVHTSGSTGTPKAVVIDHGGIGNRIDWAVRVLDLSAADRVLQKTTMTFDAACWEVFAPLVSGGSAVLAAPGAERDPAALVRDVAEHAVTVLQVVPSVLRELVTAPGWAGCTALRALFSAGEPLHAELVREFLGLVPGPVRVWNTYGPTECSIDVTAHEYDPVQRSGPVPIGAPLDRTRVLVLDEAGDPAERGELLVGGAGLARGYLGRPDLTAERFLPDPVGPPGARLYRTGDLVTRRADGTLVYVGRLDQQVKVDGVRIEPGEVEAALAGHPGVLGAVVVPFRSAAGGLRLAAHVRVRDERVLAGLRAFLAERLPATHLPAAYLPVTSFPTTATGKVDRAALPAPDATPGPRREPATDEERLVARAWAEVLGPEVDAHADTGADFHRLGGSSLQLARVAARLRAATGRPVALSALVSATTVAAQAALLAAHRADAPEAPIPPVPRTGPLPLSPGQRRLWLLDRITPRSREWVTGLLLPVPAGATATTVRGALTDLVARHEALRTRYTEHGGEPAQVVDPPGPVALRVVDGDRHRPGEVLDADAERGFDLVTGPLLRATLVTGPRPEVVLLVHHIACDGWSAAVLEREFAELVGARHRGRAPVLPPLPIGYADYAAWSARRLTEDALADQLRYWRDALDGAAPTTPHADHARPVVRDGRGAVVPFTVPAPVMSALRELGRRAGATPFATLLTAFAVLLARHTGRWDVVVGTPVAGRDRRELDDVVGFFLNTVVLRCALDPGTGFDTALAAVRDTCRDAFAHQDLPFDRLVAELAPERDLSRTPLYQVAFDLHDEVFTGSPADAEGREELARVSRVAKTDLTLYLRDLADGSTHGVLEYATSLFREDTVARFADQFTHLLDLLSRGATDALADLDAVPPAEAAEQARWRHAPAPPVTESVLDGFERQAAATPDAVALVAERGTTTYRELDGRANRLAHHLLVLGAGPESVVGVRHDRGADLVVALLAVWKAGGAYLPLDPDLPDARVGAVLADAGARILLTQKAHEPTGGAAFDGIVVLTDAHPDSIAIAVRPDSAPPRSADLDSLAYLICTSGSTGRPKAVQVPHRGLANHVRWAVAELANCGTGGGAVFSSVAFDLVVPNLWAPLLAGRPTHLLPQDLDLGALGRSLLAAAPFAFLKLTPGHLEVLTHQVPAARRAGLAEVVVVAGEVLPPALAETWASALGEGRLVNEYGPTETTVGACVHPVRVPLDRAAVPIGHPLPGISVHVLDDRLRPVPVGAAGELHVGGTGVARGYANRPGPTAERFVPDPFGEPGSRLYRTGDLARLLPDGAVEFLGRLDDQVKIRGHRVEPGEVAAVLAEHPGVREAVVVVRPDASGAPGLVAHWVAGETAATEADLVAHCAARLPGYMVPAAFAELPAIPLTANGKLDRAALPEVTAPTGARQRPDGVVEERIAEIFAGLLGVEVGAHDDFFGSGGNSILAIRLIAAVQSAFDIDLPVRAVFEGATVAELAAAVERQVRAEVDLIPDADLVAESARLHRH</sequence>
<dbReference type="CDD" id="cd05930">
    <property type="entry name" value="A_NRPS"/>
    <property type="match status" value="2"/>
</dbReference>
<evidence type="ECO:0000256" key="1">
    <source>
        <dbReference type="ARBA" id="ARBA00001957"/>
    </source>
</evidence>
<dbReference type="NCBIfam" id="TIGR01733">
    <property type="entry name" value="AA-adenyl-dom"/>
    <property type="match status" value="2"/>
</dbReference>
<dbReference type="InterPro" id="IPR023213">
    <property type="entry name" value="CAT-like_dom_sf"/>
</dbReference>
<evidence type="ECO:0000313" key="6">
    <source>
        <dbReference type="EMBL" id="MFC5059911.1"/>
    </source>
</evidence>
<reference evidence="7" key="1">
    <citation type="journal article" date="2019" name="Int. J. Syst. Evol. Microbiol.">
        <title>The Global Catalogue of Microorganisms (GCM) 10K type strain sequencing project: providing services to taxonomists for standard genome sequencing and annotation.</title>
        <authorList>
            <consortium name="The Broad Institute Genomics Platform"/>
            <consortium name="The Broad Institute Genome Sequencing Center for Infectious Disease"/>
            <person name="Wu L."/>
            <person name="Ma J."/>
        </authorList>
    </citation>
    <scope>NUCLEOTIDE SEQUENCE [LARGE SCALE GENOMIC DNA]</scope>
    <source>
        <strain evidence="7">KCTC 12848</strain>
    </source>
</reference>
<dbReference type="Pfam" id="PF13193">
    <property type="entry name" value="AMP-binding_C"/>
    <property type="match status" value="2"/>
</dbReference>
<dbReference type="InterPro" id="IPR020806">
    <property type="entry name" value="PKS_PP-bd"/>
</dbReference>
<dbReference type="Pfam" id="PF00668">
    <property type="entry name" value="Condensation"/>
    <property type="match status" value="1"/>
</dbReference>
<proteinExistence type="predicted"/>
<dbReference type="SUPFAM" id="SSF56801">
    <property type="entry name" value="Acetyl-CoA synthetase-like"/>
    <property type="match status" value="2"/>
</dbReference>
<name>A0ABV9YBB9_9PSEU</name>
<dbReference type="InterPro" id="IPR036736">
    <property type="entry name" value="ACP-like_sf"/>
</dbReference>
<keyword evidence="2" id="KW-0596">Phosphopantetheine</keyword>
<dbReference type="InterPro" id="IPR006162">
    <property type="entry name" value="Ppantetheine_attach_site"/>
</dbReference>
<dbReference type="InterPro" id="IPR001242">
    <property type="entry name" value="Condensation_dom"/>
</dbReference>
<gene>
    <name evidence="6" type="ORF">ACFPFM_39880</name>
</gene>
<dbReference type="InterPro" id="IPR000873">
    <property type="entry name" value="AMP-dep_synth/lig_dom"/>
</dbReference>
<dbReference type="Pfam" id="PF00550">
    <property type="entry name" value="PP-binding"/>
    <property type="match status" value="2"/>
</dbReference>
<dbReference type="InterPro" id="IPR025110">
    <property type="entry name" value="AMP-bd_C"/>
</dbReference>